<dbReference type="EMBL" id="CP012365">
    <property type="protein sequence ID" value="AKX59738.1"/>
    <property type="molecule type" value="Genomic_DNA"/>
</dbReference>
<dbReference type="InterPro" id="IPR005467">
    <property type="entry name" value="His_kinase_dom"/>
</dbReference>
<evidence type="ECO:0000256" key="17">
    <source>
        <dbReference type="ARBA" id="ARBA00025207"/>
    </source>
</evidence>
<dbReference type="InterPro" id="IPR014310">
    <property type="entry name" value="Sig_transdc_His_kinase_PhoR"/>
</dbReference>
<evidence type="ECO:0000256" key="13">
    <source>
        <dbReference type="ARBA" id="ARBA00022840"/>
    </source>
</evidence>
<dbReference type="InterPro" id="IPR035965">
    <property type="entry name" value="PAS-like_dom_sf"/>
</dbReference>
<dbReference type="Proteomes" id="UP000063953">
    <property type="component" value="Chromosome"/>
</dbReference>
<dbReference type="InterPro" id="IPR004358">
    <property type="entry name" value="Sig_transdc_His_kin-like_C"/>
</dbReference>
<dbReference type="STRING" id="1697053.AKN87_09605"/>
<dbReference type="InterPro" id="IPR003661">
    <property type="entry name" value="HisK_dim/P_dom"/>
</dbReference>
<dbReference type="NCBIfam" id="NF008235">
    <property type="entry name" value="PRK11006.1"/>
    <property type="match status" value="1"/>
</dbReference>
<dbReference type="PROSITE" id="PS50112">
    <property type="entry name" value="PAS"/>
    <property type="match status" value="1"/>
</dbReference>
<dbReference type="GO" id="GO:0016036">
    <property type="term" value="P:cellular response to phosphate starvation"/>
    <property type="evidence" value="ECO:0007669"/>
    <property type="project" value="TreeGrafter"/>
</dbReference>
<organism evidence="20 21">
    <name type="scientific">Thiopseudomonas alkaliphila</name>
    <dbReference type="NCBI Taxonomy" id="1697053"/>
    <lineage>
        <taxon>Bacteria</taxon>
        <taxon>Pseudomonadati</taxon>
        <taxon>Pseudomonadota</taxon>
        <taxon>Gammaproteobacteria</taxon>
        <taxon>Pseudomonadales</taxon>
        <taxon>Pseudomonadaceae</taxon>
        <taxon>Thiopseudomonas</taxon>
    </lineage>
</organism>
<evidence type="ECO:0000256" key="4">
    <source>
        <dbReference type="ARBA" id="ARBA00019665"/>
    </source>
</evidence>
<dbReference type="Gene3D" id="1.10.287.130">
    <property type="match status" value="1"/>
</dbReference>
<dbReference type="RefSeq" id="WP_053100910.1">
    <property type="nucleotide sequence ID" value="NZ_CP012365.1"/>
</dbReference>
<dbReference type="InterPro" id="IPR036890">
    <property type="entry name" value="HATPase_C_sf"/>
</dbReference>
<keyword evidence="12 20" id="KW-0418">Kinase</keyword>
<dbReference type="Pfam" id="PF00512">
    <property type="entry name" value="HisKA"/>
    <property type="match status" value="1"/>
</dbReference>
<accession>A0A0K1XEZ3</accession>
<dbReference type="InterPro" id="IPR003594">
    <property type="entry name" value="HATPase_dom"/>
</dbReference>
<evidence type="ECO:0000259" key="18">
    <source>
        <dbReference type="PROSITE" id="PS50109"/>
    </source>
</evidence>
<evidence type="ECO:0000256" key="3">
    <source>
        <dbReference type="ARBA" id="ARBA00012438"/>
    </source>
</evidence>
<proteinExistence type="predicted"/>
<keyword evidence="6" id="KW-1003">Cell membrane</keyword>
<keyword evidence="16" id="KW-0472">Membrane</keyword>
<dbReference type="Pfam" id="PF00989">
    <property type="entry name" value="PAS"/>
    <property type="match status" value="1"/>
</dbReference>
<evidence type="ECO:0000256" key="9">
    <source>
        <dbReference type="ARBA" id="ARBA00022679"/>
    </source>
</evidence>
<dbReference type="InterPro" id="IPR000014">
    <property type="entry name" value="PAS"/>
</dbReference>
<dbReference type="EC" id="2.7.13.3" evidence="3"/>
<evidence type="ECO:0000256" key="16">
    <source>
        <dbReference type="ARBA" id="ARBA00023136"/>
    </source>
</evidence>
<dbReference type="SMART" id="SM00388">
    <property type="entry name" value="HisKA"/>
    <property type="match status" value="1"/>
</dbReference>
<dbReference type="Gene3D" id="3.30.450.20">
    <property type="entry name" value="PAS domain"/>
    <property type="match status" value="1"/>
</dbReference>
<evidence type="ECO:0000256" key="15">
    <source>
        <dbReference type="ARBA" id="ARBA00023012"/>
    </source>
</evidence>
<dbReference type="Pfam" id="PF02518">
    <property type="entry name" value="HATPase_c"/>
    <property type="match status" value="1"/>
</dbReference>
<dbReference type="GO" id="GO:0000155">
    <property type="term" value="F:phosphorelay sensor kinase activity"/>
    <property type="evidence" value="ECO:0007669"/>
    <property type="project" value="InterPro"/>
</dbReference>
<dbReference type="Gene3D" id="3.30.565.10">
    <property type="entry name" value="Histidine kinase-like ATPase, C-terminal domain"/>
    <property type="match status" value="1"/>
</dbReference>
<reference evidence="20 21" key="1">
    <citation type="journal article" date="2015" name="Genome Announc.">
        <title>Genome Sequences of Oblitimonas alkaliphila gen. nov. sp. nov. (Proposed), a Novel Bacterium of the Pseudomonadaceae Family.</title>
        <authorList>
            <person name="Lauer A.C."/>
            <person name="Nicholson A.C."/>
            <person name="Humrighouse B.W."/>
            <person name="Emery B."/>
            <person name="Drobish A."/>
            <person name="Juieng P."/>
            <person name="Loparev V."/>
            <person name="McQuiston J.R."/>
        </authorList>
    </citation>
    <scope>NUCLEOTIDE SEQUENCE [LARGE SCALE GENOMIC DNA]</scope>
    <source>
        <strain evidence="20 21">E5571</strain>
    </source>
</reference>
<dbReference type="GO" id="GO:0006817">
    <property type="term" value="P:phosphate ion transport"/>
    <property type="evidence" value="ECO:0007669"/>
    <property type="project" value="UniProtKB-KW"/>
</dbReference>
<dbReference type="PANTHER" id="PTHR45453:SF1">
    <property type="entry name" value="PHOSPHATE REGULON SENSOR PROTEIN PHOR"/>
    <property type="match status" value="1"/>
</dbReference>
<evidence type="ECO:0000256" key="10">
    <source>
        <dbReference type="ARBA" id="ARBA00022692"/>
    </source>
</evidence>
<dbReference type="InterPro" id="IPR050351">
    <property type="entry name" value="BphY/WalK/GraS-like"/>
</dbReference>
<evidence type="ECO:0000256" key="8">
    <source>
        <dbReference type="ARBA" id="ARBA00022592"/>
    </source>
</evidence>
<evidence type="ECO:0000256" key="2">
    <source>
        <dbReference type="ARBA" id="ARBA00004236"/>
    </source>
</evidence>
<sequence length="430" mass="49050">MSHWRTQLLLQLLLIGLVCLVLGMISKAYALSFMLGLGALLLWHFQQLLRLLRWLKYSEPGTEPPYSSNLWGEVFDQLYRMQQRDLRIRASLQSVIDRVQESTAALTDAVIMLDKNGQLRWWNQAAETLLGFKKPQDLNQLASNLIRHPEFKEFFYRKKHNDTLVLPSPVKEQVLLQFHLTVYGNNEHLLLVRDITRIHQLEQMRKDFVANVSHELRTPLTVISGYLETLLDNADENLNPRWRRALQQMQLQGERMQHLVDDLLLLARLEATEHHAENQGVELQPLLHKIVNDAQSLSDDQHQFELRIQPNLSVPGNKNELRSAFSNLIFNAVKYTPTPGAITISAWSDQAGIHVAVSDTGVGIDKKHLPRLTERFYRVDSSRASYSGGTGLGLAIVKHVLLRHQARLSISSELGVGSTFTCHFEQTASA</sequence>
<keyword evidence="11" id="KW-0547">Nucleotide-binding</keyword>
<name>A0A0K1XEZ3_9GAMM</name>
<dbReference type="SUPFAM" id="SSF55785">
    <property type="entry name" value="PYP-like sensor domain (PAS domain)"/>
    <property type="match status" value="1"/>
</dbReference>
<keyword evidence="9" id="KW-0808">Transferase</keyword>
<keyword evidence="7" id="KW-0597">Phosphoprotein</keyword>
<keyword evidence="21" id="KW-1185">Reference proteome</keyword>
<evidence type="ECO:0000256" key="11">
    <source>
        <dbReference type="ARBA" id="ARBA00022741"/>
    </source>
</evidence>
<comment type="subcellular location">
    <subcellularLocation>
        <location evidence="2">Cell membrane</location>
    </subcellularLocation>
</comment>
<evidence type="ECO:0000259" key="19">
    <source>
        <dbReference type="PROSITE" id="PS50112"/>
    </source>
</evidence>
<evidence type="ECO:0000256" key="6">
    <source>
        <dbReference type="ARBA" id="ARBA00022475"/>
    </source>
</evidence>
<dbReference type="SUPFAM" id="SSF55874">
    <property type="entry name" value="ATPase domain of HSP90 chaperone/DNA topoisomerase II/histidine kinase"/>
    <property type="match status" value="1"/>
</dbReference>
<gene>
    <name evidence="20" type="ORF">AKN88_07215</name>
</gene>
<dbReference type="GO" id="GO:0004721">
    <property type="term" value="F:phosphoprotein phosphatase activity"/>
    <property type="evidence" value="ECO:0007669"/>
    <property type="project" value="InterPro"/>
</dbReference>
<comment type="function">
    <text evidence="17">Member of the two-component regulatory system PhoR/PhoB involved in the phosphate regulon genes expression. PhoR may function as a membrane-associated protein kinase that phosphorylates PhoB in response to environmental signals.</text>
</comment>
<evidence type="ECO:0000256" key="12">
    <source>
        <dbReference type="ARBA" id="ARBA00022777"/>
    </source>
</evidence>
<dbReference type="InterPro" id="IPR036097">
    <property type="entry name" value="HisK_dim/P_sf"/>
</dbReference>
<evidence type="ECO:0000256" key="5">
    <source>
        <dbReference type="ARBA" id="ARBA00022448"/>
    </source>
</evidence>
<dbReference type="CDD" id="cd00130">
    <property type="entry name" value="PAS"/>
    <property type="match status" value="1"/>
</dbReference>
<dbReference type="InterPro" id="IPR013767">
    <property type="entry name" value="PAS_fold"/>
</dbReference>
<dbReference type="AlphaFoldDB" id="A0A0K1XEZ3"/>
<keyword evidence="15" id="KW-0902">Two-component regulatory system</keyword>
<dbReference type="PROSITE" id="PS50109">
    <property type="entry name" value="HIS_KIN"/>
    <property type="match status" value="1"/>
</dbReference>
<dbReference type="PANTHER" id="PTHR45453">
    <property type="entry name" value="PHOSPHATE REGULON SENSOR PROTEIN PHOR"/>
    <property type="match status" value="1"/>
</dbReference>
<dbReference type="SMART" id="SM00091">
    <property type="entry name" value="PAS"/>
    <property type="match status" value="1"/>
</dbReference>
<evidence type="ECO:0000256" key="7">
    <source>
        <dbReference type="ARBA" id="ARBA00022553"/>
    </source>
</evidence>
<keyword evidence="14" id="KW-1133">Transmembrane helix</keyword>
<keyword evidence="8" id="KW-0592">Phosphate transport</keyword>
<dbReference type="GO" id="GO:0006355">
    <property type="term" value="P:regulation of DNA-templated transcription"/>
    <property type="evidence" value="ECO:0007669"/>
    <property type="project" value="InterPro"/>
</dbReference>
<evidence type="ECO:0000256" key="1">
    <source>
        <dbReference type="ARBA" id="ARBA00000085"/>
    </source>
</evidence>
<dbReference type="InterPro" id="IPR021766">
    <property type="entry name" value="PhoR_N"/>
</dbReference>
<dbReference type="GO" id="GO:0005524">
    <property type="term" value="F:ATP binding"/>
    <property type="evidence" value="ECO:0007669"/>
    <property type="project" value="UniProtKB-KW"/>
</dbReference>
<dbReference type="PATRIC" id="fig|1698449.3.peg.1451"/>
<keyword evidence="10" id="KW-0812">Transmembrane</keyword>
<dbReference type="FunFam" id="3.30.565.10:FF:000032">
    <property type="entry name" value="Phosphate regulon sensor histidine kinase PhoR"/>
    <property type="match status" value="1"/>
</dbReference>
<evidence type="ECO:0000313" key="21">
    <source>
        <dbReference type="Proteomes" id="UP000063953"/>
    </source>
</evidence>
<evidence type="ECO:0000313" key="20">
    <source>
        <dbReference type="EMBL" id="AKX59738.1"/>
    </source>
</evidence>
<evidence type="ECO:0000256" key="14">
    <source>
        <dbReference type="ARBA" id="ARBA00022989"/>
    </source>
</evidence>
<dbReference type="PRINTS" id="PR00344">
    <property type="entry name" value="BCTRLSENSOR"/>
</dbReference>
<feature type="domain" description="Histidine kinase" evidence="18">
    <location>
        <begin position="211"/>
        <end position="428"/>
    </location>
</feature>
<dbReference type="SUPFAM" id="SSF47384">
    <property type="entry name" value="Homodimeric domain of signal transducing histidine kinase"/>
    <property type="match status" value="1"/>
</dbReference>
<dbReference type="Pfam" id="PF11808">
    <property type="entry name" value="PhoR"/>
    <property type="match status" value="1"/>
</dbReference>
<keyword evidence="5" id="KW-0813">Transport</keyword>
<comment type="catalytic activity">
    <reaction evidence="1">
        <text>ATP + protein L-histidine = ADP + protein N-phospho-L-histidine.</text>
        <dbReference type="EC" id="2.7.13.3"/>
    </reaction>
</comment>
<dbReference type="FunFam" id="1.10.287.130:FF:000001">
    <property type="entry name" value="Two-component sensor histidine kinase"/>
    <property type="match status" value="1"/>
</dbReference>
<dbReference type="CDD" id="cd00082">
    <property type="entry name" value="HisKA"/>
    <property type="match status" value="1"/>
</dbReference>
<dbReference type="NCBIfam" id="TIGR02966">
    <property type="entry name" value="phoR_proteo"/>
    <property type="match status" value="1"/>
</dbReference>
<protein>
    <recommendedName>
        <fullName evidence="4">Phosphate regulon sensor protein PhoR</fullName>
        <ecNumber evidence="3">2.7.13.3</ecNumber>
    </recommendedName>
</protein>
<feature type="domain" description="PAS" evidence="19">
    <location>
        <begin position="88"/>
        <end position="150"/>
    </location>
</feature>
<dbReference type="GO" id="GO:0005886">
    <property type="term" value="C:plasma membrane"/>
    <property type="evidence" value="ECO:0007669"/>
    <property type="project" value="UniProtKB-SubCell"/>
</dbReference>
<keyword evidence="13" id="KW-0067">ATP-binding</keyword>
<dbReference type="SMART" id="SM00387">
    <property type="entry name" value="HATPase_c"/>
    <property type="match status" value="1"/>
</dbReference>